<dbReference type="EMBL" id="JBHTLM010000001">
    <property type="protein sequence ID" value="MFD1174796.1"/>
    <property type="molecule type" value="Genomic_DNA"/>
</dbReference>
<protein>
    <submittedName>
        <fullName evidence="6">Radical SAM protein</fullName>
    </submittedName>
</protein>
<evidence type="ECO:0000256" key="2">
    <source>
        <dbReference type="ARBA" id="ARBA00022723"/>
    </source>
</evidence>
<dbReference type="SFLD" id="SFLDS00029">
    <property type="entry name" value="Radical_SAM"/>
    <property type="match status" value="1"/>
</dbReference>
<comment type="caution">
    <text evidence="6">The sequence shown here is derived from an EMBL/GenBank/DDBJ whole genome shotgun (WGS) entry which is preliminary data.</text>
</comment>
<dbReference type="Proteomes" id="UP001597262">
    <property type="component" value="Unassembled WGS sequence"/>
</dbReference>
<evidence type="ECO:0000259" key="5">
    <source>
        <dbReference type="PROSITE" id="PS51918"/>
    </source>
</evidence>
<name>A0ABW3RRF3_9BACL</name>
<keyword evidence="3" id="KW-0408">Iron</keyword>
<keyword evidence="2" id="KW-0479">Metal-binding</keyword>
<dbReference type="Gene3D" id="3.20.20.70">
    <property type="entry name" value="Aldolase class I"/>
    <property type="match status" value="1"/>
</dbReference>
<evidence type="ECO:0000313" key="6">
    <source>
        <dbReference type="EMBL" id="MFD1174796.1"/>
    </source>
</evidence>
<organism evidence="6 7">
    <name type="scientific">Paenibacillus puldeungensis</name>
    <dbReference type="NCBI Taxonomy" id="696536"/>
    <lineage>
        <taxon>Bacteria</taxon>
        <taxon>Bacillati</taxon>
        <taxon>Bacillota</taxon>
        <taxon>Bacilli</taxon>
        <taxon>Bacillales</taxon>
        <taxon>Paenibacillaceae</taxon>
        <taxon>Paenibacillus</taxon>
    </lineage>
</organism>
<feature type="domain" description="Radical SAM core" evidence="5">
    <location>
        <begin position="52"/>
        <end position="270"/>
    </location>
</feature>
<dbReference type="PANTHER" id="PTHR43524">
    <property type="entry name" value="RADICAL SAM SUPERFAMILY PROTEIN"/>
    <property type="match status" value="1"/>
</dbReference>
<proteinExistence type="predicted"/>
<accession>A0ABW3RRF3</accession>
<reference evidence="7" key="1">
    <citation type="journal article" date="2019" name="Int. J. Syst. Evol. Microbiol.">
        <title>The Global Catalogue of Microorganisms (GCM) 10K type strain sequencing project: providing services to taxonomists for standard genome sequencing and annotation.</title>
        <authorList>
            <consortium name="The Broad Institute Genomics Platform"/>
            <consortium name="The Broad Institute Genome Sequencing Center for Infectious Disease"/>
            <person name="Wu L."/>
            <person name="Ma J."/>
        </authorList>
    </citation>
    <scope>NUCLEOTIDE SEQUENCE [LARGE SCALE GENOMIC DNA]</scope>
    <source>
        <strain evidence="7">CCUG 59189</strain>
    </source>
</reference>
<dbReference type="RefSeq" id="WP_379315534.1">
    <property type="nucleotide sequence ID" value="NZ_JBHTLM010000001.1"/>
</dbReference>
<dbReference type="InterPro" id="IPR058240">
    <property type="entry name" value="rSAM_sf"/>
</dbReference>
<keyword evidence="4" id="KW-0411">Iron-sulfur</keyword>
<dbReference type="InterPro" id="IPR013785">
    <property type="entry name" value="Aldolase_TIM"/>
</dbReference>
<dbReference type="Pfam" id="PF04055">
    <property type="entry name" value="Radical_SAM"/>
    <property type="match status" value="1"/>
</dbReference>
<evidence type="ECO:0000256" key="1">
    <source>
        <dbReference type="ARBA" id="ARBA00022691"/>
    </source>
</evidence>
<dbReference type="InterPro" id="IPR007197">
    <property type="entry name" value="rSAM"/>
</dbReference>
<dbReference type="CDD" id="cd01335">
    <property type="entry name" value="Radical_SAM"/>
    <property type="match status" value="1"/>
</dbReference>
<keyword evidence="1" id="KW-0949">S-adenosyl-L-methionine</keyword>
<dbReference type="PANTHER" id="PTHR43524:SF1">
    <property type="entry name" value="RADICAL SAM SUPERFAMILY PROTEIN"/>
    <property type="match status" value="1"/>
</dbReference>
<evidence type="ECO:0000313" key="7">
    <source>
        <dbReference type="Proteomes" id="UP001597262"/>
    </source>
</evidence>
<dbReference type="PROSITE" id="PS51918">
    <property type="entry name" value="RADICAL_SAM"/>
    <property type="match status" value="1"/>
</dbReference>
<dbReference type="SUPFAM" id="SSF102114">
    <property type="entry name" value="Radical SAM enzymes"/>
    <property type="match status" value="1"/>
</dbReference>
<evidence type="ECO:0000256" key="4">
    <source>
        <dbReference type="ARBA" id="ARBA00023014"/>
    </source>
</evidence>
<gene>
    <name evidence="6" type="ORF">ACFQ3W_00535</name>
</gene>
<evidence type="ECO:0000256" key="3">
    <source>
        <dbReference type="ARBA" id="ARBA00023004"/>
    </source>
</evidence>
<sequence length="358" mass="39284">MELTQYMNEAIGRMVRDVILSSRLSPKELRFLTQAAKTQREAARKRLHAEASGNPVPPFLITSVATRCNLHCAGCYARANHTCTDQIAKTEMSAARWGELFREAKAMGVSFALLAGGEPLARPDVLDEAAASGLLCPVFTNGTLFTPEMLARFDGHRNLIPVVSLEGDQEQTDRRRGHGIYNSVRCAMADMDRLGLFFGVSITVTVENLRAVTEKTFLSSLYGIGCRLVFFVEYVPVDGSVELAPGEAERGFLEQRLTALRDHFPGILFLSFPGDEKVLGGCLAAGRGFFHINAFGDAEPCPFSPYSDVNLRFGSLRDALNSMLFRQIRESGLEAEEHIGGCALFARQAEVAGLLQKR</sequence>
<keyword evidence="7" id="KW-1185">Reference proteome</keyword>
<dbReference type="SFLD" id="SFLDG01067">
    <property type="entry name" value="SPASM/twitch_domain_containing"/>
    <property type="match status" value="1"/>
</dbReference>
<dbReference type="CDD" id="cd21128">
    <property type="entry name" value="SPASM_rSAM"/>
    <property type="match status" value="1"/>
</dbReference>